<evidence type="ECO:0000256" key="5">
    <source>
        <dbReference type="ARBA" id="ARBA00023136"/>
    </source>
</evidence>
<dbReference type="PANTHER" id="PTHR38459:SF1">
    <property type="entry name" value="PROPHAGE BACTOPRENOL-LINKED GLUCOSE TRANSLOCASE HOMOLOG"/>
    <property type="match status" value="1"/>
</dbReference>
<feature type="transmembrane region" description="Helical" evidence="6">
    <location>
        <begin position="361"/>
        <end position="380"/>
    </location>
</feature>
<dbReference type="Proteomes" id="UP001300496">
    <property type="component" value="Unassembled WGS sequence"/>
</dbReference>
<keyword evidence="4 6" id="KW-1133">Transmembrane helix</keyword>
<feature type="transmembrane region" description="Helical" evidence="6">
    <location>
        <begin position="632"/>
        <end position="648"/>
    </location>
</feature>
<keyword evidence="5 6" id="KW-0472">Membrane</keyword>
<sequence>MKTSPSESRRILTFATIGVINTAIDVSLYVTLSALGFGVISANFISTTSGLIVSFLLNGRYTFGDIPGSFRRRIVTFVIGNVIGLWLLQPAAIWIGSAFLDGIVREGGFLYVTAPKLFGVALALGWNYLWYRRIVFVPDEQRRSIALRSYLRSAYAPLGPYARSVAKYFSSAPVAFRFIALLLAVIAGISAVMSVVEGEWDDDHSWAIPLGVIILVALVAAPLFADAARRGGAALDRLPKAGRLLALFGGSLIALMVVWRIGFAALRYPGFDAGAIFRVSGYIADGASAMGSEEGARYFPMYPNNVPMLAFYSAIFRLTDSLHGGSEYGRLLVAMSVNAVALVIAFSFTVIAAWKIGRSRLVLLLLAPLTVFIIVSPVVSVPYSDALAAPFPVAVFAIWLMARRHRGYMALASWVLIGCVVGIGMSVKPTVGAVFAAVVVVELIIRFRRKKGKALAVAWIAASAFFLCIFYLVAVPAFSNRAVALPNSAESEAIPFSHFLAMGAQGLGSYSADDVNAMVSTPPDERLKYGIDLYISRVKDMGFDGYVRFLIQKVTWTLGDGSFFQWKEGAQMDYAFENSDDTSSLIQSYYDLYGSNRAVLAPLWQSAWLLTLACIALPLFCSRRALHTAEITASRIAILLLIVFLAFFEARSRYVYLYVPLFVLCAAQSIWVVTGRGALGARKLSLRLAERSMPAVQGE</sequence>
<feature type="transmembrane region" description="Helical" evidence="6">
    <location>
        <begin position="331"/>
        <end position="354"/>
    </location>
</feature>
<organism evidence="8 9">
    <name type="scientific">Microbacterium memoriense</name>
    <dbReference type="NCBI Taxonomy" id="2978350"/>
    <lineage>
        <taxon>Bacteria</taxon>
        <taxon>Bacillati</taxon>
        <taxon>Actinomycetota</taxon>
        <taxon>Actinomycetes</taxon>
        <taxon>Micrococcales</taxon>
        <taxon>Microbacteriaceae</taxon>
        <taxon>Microbacterium</taxon>
    </lineage>
</organism>
<dbReference type="InterPro" id="IPR007267">
    <property type="entry name" value="GtrA_DPMS_TM"/>
</dbReference>
<accession>A0ABT2PF88</accession>
<evidence type="ECO:0000259" key="7">
    <source>
        <dbReference type="Pfam" id="PF04138"/>
    </source>
</evidence>
<comment type="caution">
    <text evidence="8">The sequence shown here is derived from an EMBL/GenBank/DDBJ whole genome shotgun (WGS) entry which is preliminary data.</text>
</comment>
<evidence type="ECO:0000256" key="6">
    <source>
        <dbReference type="SAM" id="Phobius"/>
    </source>
</evidence>
<feature type="transmembrane region" description="Helical" evidence="6">
    <location>
        <begin position="599"/>
        <end position="620"/>
    </location>
</feature>
<feature type="transmembrane region" description="Helical" evidence="6">
    <location>
        <begin position="407"/>
        <end position="425"/>
    </location>
</feature>
<feature type="domain" description="GtrA/DPMS transmembrane" evidence="7">
    <location>
        <begin position="13"/>
        <end position="136"/>
    </location>
</feature>
<feature type="transmembrane region" description="Helical" evidence="6">
    <location>
        <begin position="244"/>
        <end position="262"/>
    </location>
</feature>
<evidence type="ECO:0000313" key="8">
    <source>
        <dbReference type="EMBL" id="MCT9003297.1"/>
    </source>
</evidence>
<protein>
    <submittedName>
        <fullName evidence="8">GtrA family protein</fullName>
    </submittedName>
</protein>
<evidence type="ECO:0000256" key="1">
    <source>
        <dbReference type="ARBA" id="ARBA00004141"/>
    </source>
</evidence>
<comment type="subcellular location">
    <subcellularLocation>
        <location evidence="1">Membrane</location>
        <topology evidence="1">Multi-pass membrane protein</topology>
    </subcellularLocation>
</comment>
<feature type="transmembrane region" description="Helical" evidence="6">
    <location>
        <begin position="36"/>
        <end position="57"/>
    </location>
</feature>
<proteinExistence type="inferred from homology"/>
<evidence type="ECO:0000256" key="4">
    <source>
        <dbReference type="ARBA" id="ARBA00022989"/>
    </source>
</evidence>
<feature type="transmembrane region" description="Helical" evidence="6">
    <location>
        <begin position="206"/>
        <end position="224"/>
    </location>
</feature>
<dbReference type="InterPro" id="IPR051401">
    <property type="entry name" value="GtrA_CellWall_Glycosyl"/>
</dbReference>
<evidence type="ECO:0000256" key="3">
    <source>
        <dbReference type="ARBA" id="ARBA00022692"/>
    </source>
</evidence>
<feature type="transmembrane region" description="Helical" evidence="6">
    <location>
        <begin position="77"/>
        <end position="96"/>
    </location>
</feature>
<feature type="transmembrane region" description="Helical" evidence="6">
    <location>
        <begin position="108"/>
        <end position="129"/>
    </location>
</feature>
<comment type="similarity">
    <text evidence="2">Belongs to the GtrA family.</text>
</comment>
<feature type="transmembrane region" description="Helical" evidence="6">
    <location>
        <begin position="174"/>
        <end position="194"/>
    </location>
</feature>
<feature type="transmembrane region" description="Helical" evidence="6">
    <location>
        <begin position="12"/>
        <end position="30"/>
    </location>
</feature>
<feature type="transmembrane region" description="Helical" evidence="6">
    <location>
        <begin position="386"/>
        <end position="402"/>
    </location>
</feature>
<evidence type="ECO:0000256" key="2">
    <source>
        <dbReference type="ARBA" id="ARBA00009399"/>
    </source>
</evidence>
<dbReference type="PANTHER" id="PTHR38459">
    <property type="entry name" value="PROPHAGE BACTOPRENOL-LINKED GLUCOSE TRANSLOCASE HOMOLOG"/>
    <property type="match status" value="1"/>
</dbReference>
<keyword evidence="9" id="KW-1185">Reference proteome</keyword>
<feature type="transmembrane region" description="Helical" evidence="6">
    <location>
        <begin position="454"/>
        <end position="478"/>
    </location>
</feature>
<gene>
    <name evidence="8" type="ORF">N4R40_13120</name>
</gene>
<feature type="transmembrane region" description="Helical" evidence="6">
    <location>
        <begin position="431"/>
        <end position="447"/>
    </location>
</feature>
<feature type="transmembrane region" description="Helical" evidence="6">
    <location>
        <begin position="654"/>
        <end position="673"/>
    </location>
</feature>
<dbReference type="Pfam" id="PF04138">
    <property type="entry name" value="GtrA_DPMS_TM"/>
    <property type="match status" value="1"/>
</dbReference>
<dbReference type="RefSeq" id="WP_261607827.1">
    <property type="nucleotide sequence ID" value="NZ_JAODOR010000024.1"/>
</dbReference>
<dbReference type="EMBL" id="JAODOR010000024">
    <property type="protein sequence ID" value="MCT9003297.1"/>
    <property type="molecule type" value="Genomic_DNA"/>
</dbReference>
<keyword evidence="3 6" id="KW-0812">Transmembrane</keyword>
<name>A0ABT2PF88_9MICO</name>
<reference evidence="8 9" key="1">
    <citation type="journal article" date="2024" name="Int. J. Syst. Evol. Microbiol.">
        <title>Microbacterium memoriense sp. nov., a member of the Actinomycetota from marine beach sediment of the north coast of Portugal.</title>
        <authorList>
            <person name="Santos J.D.N.D."/>
            <person name="Klimek D."/>
            <person name="Calusinska M."/>
            <person name="Lobo-da-Cunha A."/>
            <person name="Catita J."/>
            <person name="Goncalves H."/>
            <person name="Gonzalez I."/>
            <person name="Lage O.M."/>
        </authorList>
    </citation>
    <scope>NUCLEOTIDE SEQUENCE [LARGE SCALE GENOMIC DNA]</scope>
    <source>
        <strain evidence="8 9">PMIC_1C1B</strain>
    </source>
</reference>
<evidence type="ECO:0000313" key="9">
    <source>
        <dbReference type="Proteomes" id="UP001300496"/>
    </source>
</evidence>